<gene>
    <name evidence="1" type="ORF">EDD36DRAFT_195721</name>
</gene>
<sequence>MSSPIIASDFFDDYDPAPAQCPDYEGTSLEELTPKTVDTLTRLVDFANVELLTTRYYRLLRANKPDQYKTDTEGDIFCQLHHDVWESWLESEQQELLKDTHPQVTDRWRYFVERELGLSEFKNWKRYRTLLSNDTWRACAADWTSYDMGRATFKVHQFTDAASLFLDEFFVPLFTNTLRKLDKSLGAWSKRILADDLKLLTQLKEPYHNLDTLRELAFPLQEDDPKSKFGTNKAWFIGSAEYTTSIGVYHVKLGKKPLTKYTFRRPGFCINLEKSIDFSDFISHLAQSTLRIPSLEDITEYASMNGKTLSQIARHAIYWADPLFQQPGNADAGRKDLDYVKLMDSLYPPRGSDSSSNDETLADPQTLEKIAEARKNNSMQIKKWCLEMLNLIRTTKADFSSAVKAGRFVMPEGLVACVVAVGDRRAYRENLYYSPWRQILSETIAILDTSNFKGVMTFFHKYPKAHVSTAVRSCYALIPRYERLLVFLADISTTVKRLIPSSRGRCACKFLCSS</sequence>
<name>A0AAN6IF68_9EURO</name>
<dbReference type="AlphaFoldDB" id="A0AAN6IF68"/>
<proteinExistence type="predicted"/>
<evidence type="ECO:0000313" key="2">
    <source>
        <dbReference type="Proteomes" id="UP001203852"/>
    </source>
</evidence>
<organism evidence="1 2">
    <name type="scientific">Exophiala viscosa</name>
    <dbReference type="NCBI Taxonomy" id="2486360"/>
    <lineage>
        <taxon>Eukaryota</taxon>
        <taxon>Fungi</taxon>
        <taxon>Dikarya</taxon>
        <taxon>Ascomycota</taxon>
        <taxon>Pezizomycotina</taxon>
        <taxon>Eurotiomycetes</taxon>
        <taxon>Chaetothyriomycetidae</taxon>
        <taxon>Chaetothyriales</taxon>
        <taxon>Herpotrichiellaceae</taxon>
        <taxon>Exophiala</taxon>
    </lineage>
</organism>
<dbReference type="EMBL" id="MU404352">
    <property type="protein sequence ID" value="KAI1615727.1"/>
    <property type="molecule type" value="Genomic_DNA"/>
</dbReference>
<evidence type="ECO:0000313" key="1">
    <source>
        <dbReference type="EMBL" id="KAI1615727.1"/>
    </source>
</evidence>
<accession>A0AAN6IF68</accession>
<comment type="caution">
    <text evidence="1">The sequence shown here is derived from an EMBL/GenBank/DDBJ whole genome shotgun (WGS) entry which is preliminary data.</text>
</comment>
<reference evidence="1" key="1">
    <citation type="journal article" date="2022" name="bioRxiv">
        <title>Deciphering the potential niche of two novel black yeast fungi from a biological soil crust based on their genomes, phenotypes, and melanin regulation.</title>
        <authorList>
            <consortium name="DOE Joint Genome Institute"/>
            <person name="Carr E.C."/>
            <person name="Barton Q."/>
            <person name="Grambo S."/>
            <person name="Sullivan M."/>
            <person name="Renfro C.M."/>
            <person name="Kuo A."/>
            <person name="Pangilinan J."/>
            <person name="Lipzen A."/>
            <person name="Keymanesh K."/>
            <person name="Savage E."/>
            <person name="Barry K."/>
            <person name="Grigoriev I.V."/>
            <person name="Riekhof W.R."/>
            <person name="Harris S.S."/>
        </authorList>
    </citation>
    <scope>NUCLEOTIDE SEQUENCE</scope>
    <source>
        <strain evidence="1">JF 03-4F</strain>
    </source>
</reference>
<keyword evidence="2" id="KW-1185">Reference proteome</keyword>
<dbReference type="Proteomes" id="UP001203852">
    <property type="component" value="Unassembled WGS sequence"/>
</dbReference>
<protein>
    <submittedName>
        <fullName evidence="1">Uncharacterized protein</fullName>
    </submittedName>
</protein>